<evidence type="ECO:0000256" key="4">
    <source>
        <dbReference type="ARBA" id="ARBA00023110"/>
    </source>
</evidence>
<evidence type="ECO:0000256" key="3">
    <source>
        <dbReference type="ARBA" id="ARBA00022729"/>
    </source>
</evidence>
<dbReference type="GO" id="GO:0003755">
    <property type="term" value="F:peptidyl-prolyl cis-trans isomerase activity"/>
    <property type="evidence" value="ECO:0007669"/>
    <property type="project" value="UniProtKB-EC"/>
</dbReference>
<evidence type="ECO:0000256" key="6">
    <source>
        <dbReference type="SAM" id="SignalP"/>
    </source>
</evidence>
<dbReference type="NCBIfam" id="TIGR02925">
    <property type="entry name" value="cis_trans_EpsD"/>
    <property type="match status" value="1"/>
</dbReference>
<sequence>MSHKIKALLVCSGMALALAACGSKEGAPTGQVVATVNGQEVTLQEVNAELAGVQLPQNADRKAVQRDALQRVIDRKLLVDEAKKQELDKTPEYVAQRMRVDETLLAQQLVRKQASAIAQPTQADLDGFMRDNPNMFAQREQLAVDQIRFRPPSDNSILKGLEAVHTQDGVAAALKERNVPFERGRSVIDTAQLPEAVVKKIADLPSTEPFVLPARGFLTINVIVARQAVPVPADQARQVATNGWREKQFNQMISGRMKTLKETAKITYQEGFAPAAGAAGATGAAPAAAGAAKPAAAAGTGG</sequence>
<dbReference type="Proteomes" id="UP000776276">
    <property type="component" value="Unassembled WGS sequence"/>
</dbReference>
<keyword evidence="4" id="KW-0697">Rotamase</keyword>
<dbReference type="PANTHER" id="PTHR47245:SF1">
    <property type="entry name" value="FOLDASE PROTEIN PRSA"/>
    <property type="match status" value="1"/>
</dbReference>
<organism evidence="7 8">
    <name type="scientific">Sphingomonas quercus</name>
    <dbReference type="NCBI Taxonomy" id="2842451"/>
    <lineage>
        <taxon>Bacteria</taxon>
        <taxon>Pseudomonadati</taxon>
        <taxon>Pseudomonadota</taxon>
        <taxon>Alphaproteobacteria</taxon>
        <taxon>Sphingomonadales</taxon>
        <taxon>Sphingomonadaceae</taxon>
        <taxon>Sphingomonas</taxon>
    </lineage>
</organism>
<gene>
    <name evidence="7" type="ORF">KOF26_09890</name>
</gene>
<feature type="signal peptide" evidence="6">
    <location>
        <begin position="1"/>
        <end position="19"/>
    </location>
</feature>
<dbReference type="RefSeq" id="WP_216323897.1">
    <property type="nucleotide sequence ID" value="NZ_JAHKRT010000004.1"/>
</dbReference>
<evidence type="ECO:0000313" key="7">
    <source>
        <dbReference type="EMBL" id="MBU3078178.1"/>
    </source>
</evidence>
<comment type="catalytic activity">
    <reaction evidence="1">
        <text>[protein]-peptidylproline (omega=180) = [protein]-peptidylproline (omega=0)</text>
        <dbReference type="Rhea" id="RHEA:16237"/>
        <dbReference type="Rhea" id="RHEA-COMP:10747"/>
        <dbReference type="Rhea" id="RHEA-COMP:10748"/>
        <dbReference type="ChEBI" id="CHEBI:83833"/>
        <dbReference type="ChEBI" id="CHEBI:83834"/>
        <dbReference type="EC" id="5.2.1.8"/>
    </reaction>
</comment>
<dbReference type="PANTHER" id="PTHR47245">
    <property type="entry name" value="PEPTIDYLPROLYL ISOMERASE"/>
    <property type="match status" value="1"/>
</dbReference>
<evidence type="ECO:0000256" key="2">
    <source>
        <dbReference type="ARBA" id="ARBA00013194"/>
    </source>
</evidence>
<proteinExistence type="predicted"/>
<dbReference type="Pfam" id="PF13624">
    <property type="entry name" value="SurA_N_3"/>
    <property type="match status" value="1"/>
</dbReference>
<keyword evidence="8" id="KW-1185">Reference proteome</keyword>
<keyword evidence="3 6" id="KW-0732">Signal</keyword>
<evidence type="ECO:0000256" key="1">
    <source>
        <dbReference type="ARBA" id="ARBA00000971"/>
    </source>
</evidence>
<dbReference type="InterPro" id="IPR050245">
    <property type="entry name" value="PrsA_foldase"/>
</dbReference>
<name>A0ABS6BIP3_9SPHN</name>
<accession>A0ABS6BIP3</accession>
<dbReference type="EMBL" id="JAHKRT010000004">
    <property type="protein sequence ID" value="MBU3078178.1"/>
    <property type="molecule type" value="Genomic_DNA"/>
</dbReference>
<dbReference type="EC" id="5.2.1.8" evidence="2"/>
<evidence type="ECO:0000256" key="5">
    <source>
        <dbReference type="ARBA" id="ARBA00023235"/>
    </source>
</evidence>
<reference evidence="7 8" key="1">
    <citation type="submission" date="2021-06" db="EMBL/GenBank/DDBJ databases">
        <title>Sphingomonas sp. XMGL2, whole genome shotgun sequencing project.</title>
        <authorList>
            <person name="Zhao G."/>
            <person name="Shen L."/>
        </authorList>
    </citation>
    <scope>NUCLEOTIDE SEQUENCE [LARGE SCALE GENOMIC DNA]</scope>
    <source>
        <strain evidence="7 8">XMGL2</strain>
    </source>
</reference>
<feature type="chain" id="PRO_5046818229" description="peptidylprolyl isomerase" evidence="6">
    <location>
        <begin position="20"/>
        <end position="302"/>
    </location>
</feature>
<comment type="caution">
    <text evidence="7">The sequence shown here is derived from an EMBL/GenBank/DDBJ whole genome shotgun (WGS) entry which is preliminary data.</text>
</comment>
<keyword evidence="5 7" id="KW-0413">Isomerase</keyword>
<protein>
    <recommendedName>
        <fullName evidence="2">peptidylprolyl isomerase</fullName>
        <ecNumber evidence="2">5.2.1.8</ecNumber>
    </recommendedName>
</protein>
<dbReference type="InterPro" id="IPR014274">
    <property type="entry name" value="PPIase_EpsD"/>
</dbReference>
<dbReference type="PROSITE" id="PS51257">
    <property type="entry name" value="PROKAR_LIPOPROTEIN"/>
    <property type="match status" value="1"/>
</dbReference>
<evidence type="ECO:0000313" key="8">
    <source>
        <dbReference type="Proteomes" id="UP000776276"/>
    </source>
</evidence>